<keyword evidence="2" id="KW-1185">Reference proteome</keyword>
<reference evidence="1 2" key="1">
    <citation type="journal article" date="2018" name="Sci. Rep.">
        <title>Genomic signatures of local adaptation to the degree of environmental predictability in rotifers.</title>
        <authorList>
            <person name="Franch-Gras L."/>
            <person name="Hahn C."/>
            <person name="Garcia-Roger E.M."/>
            <person name="Carmona M.J."/>
            <person name="Serra M."/>
            <person name="Gomez A."/>
        </authorList>
    </citation>
    <scope>NUCLEOTIDE SEQUENCE [LARGE SCALE GENOMIC DNA]</scope>
    <source>
        <strain evidence="1">HYR1</strain>
    </source>
</reference>
<proteinExistence type="predicted"/>
<accession>A0A3M7S7R7</accession>
<dbReference type="AlphaFoldDB" id="A0A3M7S7R7"/>
<evidence type="ECO:0000313" key="1">
    <source>
        <dbReference type="EMBL" id="RNA31874.1"/>
    </source>
</evidence>
<sequence>MSYKIEQNLDRILGSKNWNNILLRYRVREELVKLDFDPDKAAKYLHQLDDKNLIEFRSRIFKLARDFYFEILLLETLGPKPILVNDIDPNQSLNYTKRCKLVQHCLEFFRYLTDYSNDQDYFLPSKCVCFSTKKVNFPLGKSFLEKQMNGWKNIKTKVINLSSEMTNFKSLSSDCDKKENNLLACKKKIVQLKEQNDTLKIIMTI</sequence>
<evidence type="ECO:0000313" key="2">
    <source>
        <dbReference type="Proteomes" id="UP000276133"/>
    </source>
</evidence>
<protein>
    <submittedName>
        <fullName evidence="1">Uncharacterized protein</fullName>
    </submittedName>
</protein>
<comment type="caution">
    <text evidence="1">The sequence shown here is derived from an EMBL/GenBank/DDBJ whole genome shotgun (WGS) entry which is preliminary data.</text>
</comment>
<organism evidence="1 2">
    <name type="scientific">Brachionus plicatilis</name>
    <name type="common">Marine rotifer</name>
    <name type="synonym">Brachionus muelleri</name>
    <dbReference type="NCBI Taxonomy" id="10195"/>
    <lineage>
        <taxon>Eukaryota</taxon>
        <taxon>Metazoa</taxon>
        <taxon>Spiralia</taxon>
        <taxon>Gnathifera</taxon>
        <taxon>Rotifera</taxon>
        <taxon>Eurotatoria</taxon>
        <taxon>Monogononta</taxon>
        <taxon>Pseudotrocha</taxon>
        <taxon>Ploima</taxon>
        <taxon>Brachionidae</taxon>
        <taxon>Brachionus</taxon>
    </lineage>
</organism>
<dbReference type="OrthoDB" id="10411150at2759"/>
<name>A0A3M7S7R7_BRAPC</name>
<dbReference type="Proteomes" id="UP000276133">
    <property type="component" value="Unassembled WGS sequence"/>
</dbReference>
<gene>
    <name evidence="1" type="ORF">BpHYR1_020536</name>
</gene>
<dbReference type="EMBL" id="REGN01001882">
    <property type="protein sequence ID" value="RNA31874.1"/>
    <property type="molecule type" value="Genomic_DNA"/>
</dbReference>